<name>A0A232LXJ7_9EURO</name>
<proteinExistence type="inferred from homology"/>
<evidence type="ECO:0000256" key="1">
    <source>
        <dbReference type="ARBA" id="ARBA00004496"/>
    </source>
</evidence>
<evidence type="ECO:0000313" key="9">
    <source>
        <dbReference type="Proteomes" id="UP000243515"/>
    </source>
</evidence>
<dbReference type="PRINTS" id="PR00720">
    <property type="entry name" value="MAMMALPTPASE"/>
</dbReference>
<reference evidence="8 9" key="1">
    <citation type="journal article" date="2015" name="Environ. Microbiol.">
        <title>Metagenome sequence of Elaphomyces granulatus from sporocarp tissue reveals Ascomycota ectomycorrhizal fingerprints of genome expansion and a Proteobacteria-rich microbiome.</title>
        <authorList>
            <person name="Quandt C.A."/>
            <person name="Kohler A."/>
            <person name="Hesse C.N."/>
            <person name="Sharpton T.J."/>
            <person name="Martin F."/>
            <person name="Spatafora J.W."/>
        </authorList>
    </citation>
    <scope>NUCLEOTIDE SEQUENCE [LARGE SCALE GENOMIC DNA]</scope>
    <source>
        <strain evidence="8 9">OSC145934</strain>
    </source>
</reference>
<protein>
    <recommendedName>
        <fullName evidence="7">Phosphotyrosine protein phosphatase I domain-containing protein</fullName>
    </recommendedName>
</protein>
<dbReference type="GO" id="GO:0003993">
    <property type="term" value="F:acid phosphatase activity"/>
    <property type="evidence" value="ECO:0007669"/>
    <property type="project" value="InterPro"/>
</dbReference>
<evidence type="ECO:0000256" key="3">
    <source>
        <dbReference type="ARBA" id="ARBA00022490"/>
    </source>
</evidence>
<dbReference type="SUPFAM" id="SSF52788">
    <property type="entry name" value="Phosphotyrosine protein phosphatases I"/>
    <property type="match status" value="1"/>
</dbReference>
<evidence type="ECO:0000259" key="7">
    <source>
        <dbReference type="SMART" id="SM00226"/>
    </source>
</evidence>
<comment type="similarity">
    <text evidence="2">Belongs to the low molecular weight phosphotyrosine protein phosphatase family.</text>
</comment>
<dbReference type="InterPro" id="IPR050438">
    <property type="entry name" value="LMW_PTPase"/>
</dbReference>
<dbReference type="CDD" id="cd16343">
    <property type="entry name" value="LMWPTP"/>
    <property type="match status" value="1"/>
</dbReference>
<evidence type="ECO:0000256" key="2">
    <source>
        <dbReference type="ARBA" id="ARBA00011063"/>
    </source>
</evidence>
<dbReference type="AlphaFoldDB" id="A0A232LXJ7"/>
<dbReference type="InterPro" id="IPR017867">
    <property type="entry name" value="Tyr_phospatase_low_mol_wt"/>
</dbReference>
<dbReference type="SMART" id="SM00226">
    <property type="entry name" value="LMWPc"/>
    <property type="match status" value="1"/>
</dbReference>
<evidence type="ECO:0000313" key="8">
    <source>
        <dbReference type="EMBL" id="OXV08893.1"/>
    </source>
</evidence>
<dbReference type="GO" id="GO:0004726">
    <property type="term" value="F:non-membrane spanning protein tyrosine phosphatase activity"/>
    <property type="evidence" value="ECO:0007669"/>
    <property type="project" value="InterPro"/>
</dbReference>
<dbReference type="PANTHER" id="PTHR11717">
    <property type="entry name" value="LOW MOLECULAR WEIGHT PROTEIN TYROSINE PHOSPHATASE"/>
    <property type="match status" value="1"/>
</dbReference>
<dbReference type="InterPro" id="IPR036196">
    <property type="entry name" value="Ptyr_pPase_sf"/>
</dbReference>
<organism evidence="8 9">
    <name type="scientific">Elaphomyces granulatus</name>
    <dbReference type="NCBI Taxonomy" id="519963"/>
    <lineage>
        <taxon>Eukaryota</taxon>
        <taxon>Fungi</taxon>
        <taxon>Dikarya</taxon>
        <taxon>Ascomycota</taxon>
        <taxon>Pezizomycotina</taxon>
        <taxon>Eurotiomycetes</taxon>
        <taxon>Eurotiomycetidae</taxon>
        <taxon>Eurotiales</taxon>
        <taxon>Elaphomycetaceae</taxon>
        <taxon>Elaphomyces</taxon>
    </lineage>
</organism>
<sequence>MAEAVFRSAVTSSPTLLIGDIDSAGTASYHTPEPPNPRTMSTLHRHGITDYEHAARTVTKEDFRTFDYILAMDGNNLRDLLRARNSVLTIEKKGGSSRAASNVSDYSVGPIGSSSSEEKIAEVRLFGDFGPGGTIQSRVGGGEEVQDPYYGSAQDYEEVYEQMVRFSKAFLAYLETERKAGVAEESYN</sequence>
<comment type="subcellular location">
    <subcellularLocation>
        <location evidence="1">Cytoplasm</location>
    </subcellularLocation>
</comment>
<feature type="active site" description="Proton donor" evidence="6">
    <location>
        <position position="147"/>
    </location>
</feature>
<dbReference type="GO" id="GO:0005737">
    <property type="term" value="C:cytoplasm"/>
    <property type="evidence" value="ECO:0007669"/>
    <property type="project" value="UniProtKB-SubCell"/>
</dbReference>
<gene>
    <name evidence="8" type="ORF">Egran_03343</name>
</gene>
<dbReference type="InterPro" id="IPR002115">
    <property type="entry name" value="Tyr_Pase_low_mol_wt_mml"/>
</dbReference>
<evidence type="ECO:0000256" key="4">
    <source>
        <dbReference type="ARBA" id="ARBA00022801"/>
    </source>
</evidence>
<keyword evidence="9" id="KW-1185">Reference proteome</keyword>
<dbReference type="PRINTS" id="PR00719">
    <property type="entry name" value="LMWPTPASE"/>
</dbReference>
<evidence type="ECO:0000256" key="6">
    <source>
        <dbReference type="PIRSR" id="PIRSR617867-1"/>
    </source>
</evidence>
<keyword evidence="5" id="KW-0904">Protein phosphatase</keyword>
<accession>A0A232LXJ7</accession>
<dbReference type="PANTHER" id="PTHR11717:SF7">
    <property type="entry name" value="LOW MOLECULAR WEIGHT PHOSPHOTYROSINE PROTEIN PHOSPHATASE"/>
    <property type="match status" value="1"/>
</dbReference>
<dbReference type="Gene3D" id="3.40.50.2300">
    <property type="match status" value="1"/>
</dbReference>
<keyword evidence="4" id="KW-0378">Hydrolase</keyword>
<dbReference type="Pfam" id="PF01451">
    <property type="entry name" value="LMWPc"/>
    <property type="match status" value="1"/>
</dbReference>
<evidence type="ECO:0000256" key="5">
    <source>
        <dbReference type="ARBA" id="ARBA00022912"/>
    </source>
</evidence>
<dbReference type="EMBL" id="NPHW01003837">
    <property type="protein sequence ID" value="OXV08893.1"/>
    <property type="molecule type" value="Genomic_DNA"/>
</dbReference>
<comment type="caution">
    <text evidence="8">The sequence shown here is derived from an EMBL/GenBank/DDBJ whole genome shotgun (WGS) entry which is preliminary data.</text>
</comment>
<dbReference type="InterPro" id="IPR023485">
    <property type="entry name" value="Ptyr_pPase"/>
</dbReference>
<keyword evidence="3" id="KW-0963">Cytoplasm</keyword>
<feature type="domain" description="Phosphotyrosine protein phosphatase I" evidence="7">
    <location>
        <begin position="1"/>
        <end position="173"/>
    </location>
</feature>
<dbReference type="Proteomes" id="UP000243515">
    <property type="component" value="Unassembled WGS sequence"/>
</dbReference>
<dbReference type="OrthoDB" id="3388at2759"/>